<feature type="region of interest" description="Disordered" evidence="1">
    <location>
        <begin position="306"/>
        <end position="333"/>
    </location>
</feature>
<dbReference type="AlphaFoldDB" id="A0AAV5J0M7"/>
<gene>
    <name evidence="2" type="ORF">SLEP1_g16608</name>
</gene>
<comment type="caution">
    <text evidence="2">The sequence shown here is derived from an EMBL/GenBank/DDBJ whole genome shotgun (WGS) entry which is preliminary data.</text>
</comment>
<dbReference type="PANTHER" id="PTHR33223:SF10">
    <property type="entry name" value="AMINOTRANSFERASE-LIKE PLANT MOBILE DOMAIN-CONTAINING PROTEIN"/>
    <property type="match status" value="1"/>
</dbReference>
<evidence type="ECO:0000256" key="1">
    <source>
        <dbReference type="SAM" id="MobiDB-lite"/>
    </source>
</evidence>
<feature type="region of interest" description="Disordered" evidence="1">
    <location>
        <begin position="58"/>
        <end position="81"/>
    </location>
</feature>
<name>A0AAV5J0M7_9ROSI</name>
<sequence>MQQQFGVFQLVLAQLLARNSLDDPLINLLNPAHPIIPHQQQQPVNSPIRSIVPPKSASQLQSHFPPLPPNPPQPVASDEPYPSSFRMPQFETYDGTKDPDDHLHAFYSIMQAHNASDALMCKIFPSTLCGNAQTWFNDVVLEIDLFDQAMGIAIITQGLGHERFRNSLIKHPPASFEEVNKRSRNFITTEEYVLSQKPLTIKDNRSPTWREERPSKNKFKAIQNQGPFSTAKVDKPGVSSSQIMGRQPTWTACTLLRDHTKYCDYHQDHSHITEACNMLKFELESLARKGMLNEFIPNKDHSTFVREQHPKSQGPQGAGNKMGVRYQQPPPPPPLPTPATIIHMINGGLEAAGMSSKQQKLYVREVRH</sequence>
<dbReference type="Proteomes" id="UP001054252">
    <property type="component" value="Unassembled WGS sequence"/>
</dbReference>
<evidence type="ECO:0000313" key="3">
    <source>
        <dbReference type="Proteomes" id="UP001054252"/>
    </source>
</evidence>
<protein>
    <recommendedName>
        <fullName evidence="4">Retrotransposon gag domain-containing protein</fullName>
    </recommendedName>
</protein>
<evidence type="ECO:0008006" key="4">
    <source>
        <dbReference type="Google" id="ProtNLM"/>
    </source>
</evidence>
<accession>A0AAV5J0M7</accession>
<organism evidence="2 3">
    <name type="scientific">Rubroshorea leprosula</name>
    <dbReference type="NCBI Taxonomy" id="152421"/>
    <lineage>
        <taxon>Eukaryota</taxon>
        <taxon>Viridiplantae</taxon>
        <taxon>Streptophyta</taxon>
        <taxon>Embryophyta</taxon>
        <taxon>Tracheophyta</taxon>
        <taxon>Spermatophyta</taxon>
        <taxon>Magnoliopsida</taxon>
        <taxon>eudicotyledons</taxon>
        <taxon>Gunneridae</taxon>
        <taxon>Pentapetalae</taxon>
        <taxon>rosids</taxon>
        <taxon>malvids</taxon>
        <taxon>Malvales</taxon>
        <taxon>Dipterocarpaceae</taxon>
        <taxon>Rubroshorea</taxon>
    </lineage>
</organism>
<reference evidence="2 3" key="1">
    <citation type="journal article" date="2021" name="Commun. Biol.">
        <title>The genome of Shorea leprosula (Dipterocarpaceae) highlights the ecological relevance of drought in aseasonal tropical rainforests.</title>
        <authorList>
            <person name="Ng K.K.S."/>
            <person name="Kobayashi M.J."/>
            <person name="Fawcett J.A."/>
            <person name="Hatakeyama M."/>
            <person name="Paape T."/>
            <person name="Ng C.H."/>
            <person name="Ang C.C."/>
            <person name="Tnah L.H."/>
            <person name="Lee C.T."/>
            <person name="Nishiyama T."/>
            <person name="Sese J."/>
            <person name="O'Brien M.J."/>
            <person name="Copetti D."/>
            <person name="Mohd Noor M.I."/>
            <person name="Ong R.C."/>
            <person name="Putra M."/>
            <person name="Sireger I.Z."/>
            <person name="Indrioko S."/>
            <person name="Kosugi Y."/>
            <person name="Izuno A."/>
            <person name="Isagi Y."/>
            <person name="Lee S.L."/>
            <person name="Shimizu K.K."/>
        </authorList>
    </citation>
    <scope>NUCLEOTIDE SEQUENCE [LARGE SCALE GENOMIC DNA]</scope>
    <source>
        <strain evidence="2">214</strain>
    </source>
</reference>
<keyword evidence="3" id="KW-1185">Reference proteome</keyword>
<proteinExistence type="predicted"/>
<feature type="compositionally biased region" description="Pro residues" evidence="1">
    <location>
        <begin position="65"/>
        <end position="74"/>
    </location>
</feature>
<evidence type="ECO:0000313" key="2">
    <source>
        <dbReference type="EMBL" id="GKV04456.1"/>
    </source>
</evidence>
<dbReference type="EMBL" id="BPVZ01000022">
    <property type="protein sequence ID" value="GKV04456.1"/>
    <property type="molecule type" value="Genomic_DNA"/>
</dbReference>
<dbReference type="PANTHER" id="PTHR33223">
    <property type="entry name" value="CCHC-TYPE DOMAIN-CONTAINING PROTEIN"/>
    <property type="match status" value="1"/>
</dbReference>